<evidence type="ECO:0000313" key="2">
    <source>
        <dbReference type="Proteomes" id="UP000719942"/>
    </source>
</evidence>
<comment type="caution">
    <text evidence="1">The sequence shown here is derived from an EMBL/GenBank/DDBJ whole genome shotgun (WGS) entry which is preliminary data.</text>
</comment>
<gene>
    <name evidence="1" type="ORF">J5W02_07825</name>
</gene>
<accession>A0ABS7DNQ5</accession>
<dbReference type="Proteomes" id="UP000719942">
    <property type="component" value="Unassembled WGS sequence"/>
</dbReference>
<name>A0ABS7DNQ5_9FIRM</name>
<protein>
    <submittedName>
        <fullName evidence="1">Uncharacterized protein</fullName>
    </submittedName>
</protein>
<dbReference type="RefSeq" id="WP_219965108.1">
    <property type="nucleotide sequence ID" value="NZ_JAGFNZ010000002.1"/>
</dbReference>
<proteinExistence type="predicted"/>
<keyword evidence="2" id="KW-1185">Reference proteome</keyword>
<organism evidence="1 2">
    <name type="scientific">Caproiciproducens faecalis</name>
    <dbReference type="NCBI Taxonomy" id="2820301"/>
    <lineage>
        <taxon>Bacteria</taxon>
        <taxon>Bacillati</taxon>
        <taxon>Bacillota</taxon>
        <taxon>Clostridia</taxon>
        <taxon>Eubacteriales</taxon>
        <taxon>Acutalibacteraceae</taxon>
        <taxon>Caproiciproducens</taxon>
    </lineage>
</organism>
<reference evidence="1 2" key="1">
    <citation type="submission" date="2021-03" db="EMBL/GenBank/DDBJ databases">
        <title>Caproiciproducens sp. nov. isolated from feces of cow.</title>
        <authorList>
            <person name="Choi J.-Y."/>
        </authorList>
    </citation>
    <scope>NUCLEOTIDE SEQUENCE [LARGE SCALE GENOMIC DNA]</scope>
    <source>
        <strain evidence="1 2">AGMB10547</strain>
    </source>
</reference>
<sequence length="320" mass="35497">MKEGYVLKSKGKPDGDALRKINRYTRREFTAEEIYTFSVVLCDNEIDRDGERFTEEALQKLAVLFVGKTGIFNHSMQTQNQTARIYDCAVERDGERTTQTEEPYCRLVAQAYLPKSDKNSDLILELDSGIKKEVSVGCAVGKVTCSICGADLKQGGCTHVKGKTYGGKTCCAVLSEPTDAYEWSFVAVPAQREAGVIKNFSTKDAENVEKMLSSADGELTLSAEQAHRILKRLETLEALAECGRMYRGELENSFVKYAGIAQPEIPAKTAARVAAEMDAEDLKCFEKAYRRRAQEVLPLSPQLAPAHRTESSAFNAEYKI</sequence>
<evidence type="ECO:0000313" key="1">
    <source>
        <dbReference type="EMBL" id="MBW7572721.1"/>
    </source>
</evidence>
<dbReference type="EMBL" id="JAGFNZ010000002">
    <property type="protein sequence ID" value="MBW7572721.1"/>
    <property type="molecule type" value="Genomic_DNA"/>
</dbReference>